<feature type="compositionally biased region" description="Basic residues" evidence="1">
    <location>
        <begin position="131"/>
        <end position="146"/>
    </location>
</feature>
<feature type="region of interest" description="Disordered" evidence="1">
    <location>
        <begin position="116"/>
        <end position="146"/>
    </location>
</feature>
<evidence type="ECO:0000256" key="2">
    <source>
        <dbReference type="SAM" id="Phobius"/>
    </source>
</evidence>
<dbReference type="InterPro" id="IPR024414">
    <property type="entry name" value="Uncharacterised_PrgI"/>
</dbReference>
<protein>
    <submittedName>
        <fullName evidence="3">PrgI family protein</fullName>
    </submittedName>
</protein>
<reference evidence="3 4" key="1">
    <citation type="submission" date="2018-08" db="EMBL/GenBank/DDBJ databases">
        <title>A genome reference for cultivated species of the human gut microbiota.</title>
        <authorList>
            <person name="Zou Y."/>
            <person name="Xue W."/>
            <person name="Luo G."/>
        </authorList>
    </citation>
    <scope>NUCLEOTIDE SEQUENCE [LARGE SCALE GENOMIC DNA]</scope>
    <source>
        <strain evidence="3 4">AF17-27</strain>
    </source>
</reference>
<dbReference type="Pfam" id="PF12666">
    <property type="entry name" value="PrgI"/>
    <property type="match status" value="1"/>
</dbReference>
<dbReference type="Proteomes" id="UP000283765">
    <property type="component" value="Unassembled WGS sequence"/>
</dbReference>
<evidence type="ECO:0000256" key="1">
    <source>
        <dbReference type="SAM" id="MobiDB-lite"/>
    </source>
</evidence>
<keyword evidence="2" id="KW-0472">Membrane</keyword>
<dbReference type="RefSeq" id="WP_117994179.1">
    <property type="nucleotide sequence ID" value="NZ_QRXR01000015.1"/>
</dbReference>
<accession>A0A412RKL8</accession>
<dbReference type="EMBL" id="QRXR01000015">
    <property type="protein sequence ID" value="RGU23065.1"/>
    <property type="molecule type" value="Genomic_DNA"/>
</dbReference>
<comment type="caution">
    <text evidence="3">The sequence shown here is derived from an EMBL/GenBank/DDBJ whole genome shotgun (WGS) entry which is preliminary data.</text>
</comment>
<keyword evidence="2" id="KW-1133">Transmembrane helix</keyword>
<gene>
    <name evidence="3" type="ORF">DWW89_10155</name>
</gene>
<feature type="transmembrane region" description="Helical" evidence="2">
    <location>
        <begin position="51"/>
        <end position="70"/>
    </location>
</feature>
<feature type="transmembrane region" description="Helical" evidence="2">
    <location>
        <begin position="20"/>
        <end position="39"/>
    </location>
</feature>
<evidence type="ECO:0000313" key="3">
    <source>
        <dbReference type="EMBL" id="RGU23065.1"/>
    </source>
</evidence>
<proteinExistence type="predicted"/>
<organism evidence="3 4">
    <name type="scientific">Agathobacter rectalis</name>
    <dbReference type="NCBI Taxonomy" id="39491"/>
    <lineage>
        <taxon>Bacteria</taxon>
        <taxon>Bacillati</taxon>
        <taxon>Bacillota</taxon>
        <taxon>Clostridia</taxon>
        <taxon>Lachnospirales</taxon>
        <taxon>Lachnospiraceae</taxon>
        <taxon>Agathobacter</taxon>
    </lineage>
</organism>
<keyword evidence="2" id="KW-0812">Transmembrane</keyword>
<dbReference type="AlphaFoldDB" id="A0A412RKL8"/>
<name>A0A412RKL8_9FIRM</name>
<evidence type="ECO:0000313" key="4">
    <source>
        <dbReference type="Proteomes" id="UP000283765"/>
    </source>
</evidence>
<sequence length="146" mass="16609">MEVKMNKEIRDYQESMFFGLNFRQCAFSVLAILAAVAIYFGTKGRLPDDVQGWLCMLGAAPFAACGFFKYHGMTAEQFLWAFIKSEILYPKKLSFKPENLYYSCMEESILAGERIGGDGTSVTRKKENVAKKKTVKKKKGRRDAFD</sequence>